<proteinExistence type="predicted"/>
<dbReference type="AlphaFoldDB" id="A0A9J6BRC5"/>
<gene>
    <name evidence="1" type="ORF">PVAND_002350</name>
</gene>
<protein>
    <submittedName>
        <fullName evidence="1">Uncharacterized protein</fullName>
    </submittedName>
</protein>
<dbReference type="EMBL" id="JADBJN010000003">
    <property type="protein sequence ID" value="KAG5672205.1"/>
    <property type="molecule type" value="Genomic_DNA"/>
</dbReference>
<comment type="caution">
    <text evidence="1">The sequence shown here is derived from an EMBL/GenBank/DDBJ whole genome shotgun (WGS) entry which is preliminary data.</text>
</comment>
<reference evidence="1" key="1">
    <citation type="submission" date="2021-03" db="EMBL/GenBank/DDBJ databases">
        <title>Chromosome level genome of the anhydrobiotic midge Polypedilum vanderplanki.</title>
        <authorList>
            <person name="Yoshida Y."/>
            <person name="Kikawada T."/>
            <person name="Gusev O."/>
        </authorList>
    </citation>
    <scope>NUCLEOTIDE SEQUENCE</scope>
    <source>
        <strain evidence="1">NIAS01</strain>
        <tissue evidence="1">Whole body or cell culture</tissue>
    </source>
</reference>
<evidence type="ECO:0000313" key="1">
    <source>
        <dbReference type="EMBL" id="KAG5672205.1"/>
    </source>
</evidence>
<name>A0A9J6BRC5_POLVA</name>
<dbReference type="Proteomes" id="UP001107558">
    <property type="component" value="Chromosome 3"/>
</dbReference>
<accession>A0A9J6BRC5</accession>
<keyword evidence="2" id="KW-1185">Reference proteome</keyword>
<sequence length="100" mass="11572">MNLSIGYSSWTSQQPRFHLQPNYDNMFPNRLNQMKGKVKIRAALEAFGLKTGIKNPVRLFVGGDGKINGRCLDFSFNFLCNFVKRFLKRTPRRYKSGSNH</sequence>
<evidence type="ECO:0000313" key="2">
    <source>
        <dbReference type="Proteomes" id="UP001107558"/>
    </source>
</evidence>
<organism evidence="1 2">
    <name type="scientific">Polypedilum vanderplanki</name>
    <name type="common">Sleeping chironomid midge</name>
    <dbReference type="NCBI Taxonomy" id="319348"/>
    <lineage>
        <taxon>Eukaryota</taxon>
        <taxon>Metazoa</taxon>
        <taxon>Ecdysozoa</taxon>
        <taxon>Arthropoda</taxon>
        <taxon>Hexapoda</taxon>
        <taxon>Insecta</taxon>
        <taxon>Pterygota</taxon>
        <taxon>Neoptera</taxon>
        <taxon>Endopterygota</taxon>
        <taxon>Diptera</taxon>
        <taxon>Nematocera</taxon>
        <taxon>Chironomoidea</taxon>
        <taxon>Chironomidae</taxon>
        <taxon>Chironominae</taxon>
        <taxon>Polypedilum</taxon>
        <taxon>Polypedilum</taxon>
    </lineage>
</organism>